<dbReference type="Gene3D" id="3.30.70.340">
    <property type="entry name" value="Metallocarboxypeptidase-like"/>
    <property type="match status" value="1"/>
</dbReference>
<accession>A0AAN7SN20</accession>
<dbReference type="CDD" id="cd03860">
    <property type="entry name" value="M14_CP_A-B_like"/>
    <property type="match status" value="1"/>
</dbReference>
<dbReference type="AlphaFoldDB" id="A0AAN7SN20"/>
<dbReference type="Pfam" id="PF00246">
    <property type="entry name" value="Peptidase_M14"/>
    <property type="match status" value="1"/>
</dbReference>
<dbReference type="PROSITE" id="PS51257">
    <property type="entry name" value="PROKAR_LIPOPROTEIN"/>
    <property type="match status" value="1"/>
</dbReference>
<evidence type="ECO:0000256" key="13">
    <source>
        <dbReference type="SAM" id="SignalP"/>
    </source>
</evidence>
<keyword evidence="5" id="KW-0479">Metal-binding</keyword>
<sequence length="412" mass="47087">MRLTIVFWAVVLAACAEKVSYDGYKVYRLNLTNQKQLSVLTKLVDNSLIDFWSTLRLSSKPVDVMIHPKVDPMFTWILNSQGIHHEVLIKNVENVLKKEKLVQKQSPLPQKGRISFTQYNRFEQINNYLYQLQQDYPNIVTLQSIGSTYEGRDMMVIQISTDPDANKPVIFIDAGIHAREWIAPAMALYIINQLVENPNNSYLLDKVDWHILPVVNSDGYEYTFEHDRFWRKTRSFQQECFGTDANRNFGFHWGEGGTSSNPCDETFQGPYAFSEVEALNVKAYMESWKNRIKLYITFHSYGNYLLYPWGYTAELPDDEAELRSLAEKVNAAIVQAGGDEYEIGTTTNVLYIAAGTSKDWAKGALEIQLSYTIELPGGGSQGFDPSPSRIIPIVEETFPVALLSEINYTKRH</sequence>
<evidence type="ECO:0000256" key="11">
    <source>
        <dbReference type="ARBA" id="ARBA00069039"/>
    </source>
</evidence>
<feature type="chain" id="PRO_5042931387" description="Zinc carboxypeptidase A 1" evidence="13">
    <location>
        <begin position="17"/>
        <end position="412"/>
    </location>
</feature>
<evidence type="ECO:0000313" key="16">
    <source>
        <dbReference type="Proteomes" id="UP001353858"/>
    </source>
</evidence>
<keyword evidence="4" id="KW-0645">Protease</keyword>
<evidence type="ECO:0000256" key="5">
    <source>
        <dbReference type="ARBA" id="ARBA00022723"/>
    </source>
</evidence>
<evidence type="ECO:0000256" key="10">
    <source>
        <dbReference type="ARBA" id="ARBA00023157"/>
    </source>
</evidence>
<keyword evidence="9" id="KW-0482">Metalloprotease</keyword>
<dbReference type="PROSITE" id="PS52035">
    <property type="entry name" value="PEPTIDASE_M14"/>
    <property type="match status" value="1"/>
</dbReference>
<dbReference type="PANTHER" id="PTHR11705">
    <property type="entry name" value="PROTEASE FAMILY M14 CARBOXYPEPTIDASE A,B"/>
    <property type="match status" value="1"/>
</dbReference>
<evidence type="ECO:0000256" key="3">
    <source>
        <dbReference type="ARBA" id="ARBA00022645"/>
    </source>
</evidence>
<dbReference type="Pfam" id="PF02244">
    <property type="entry name" value="Propep_M14"/>
    <property type="match status" value="1"/>
</dbReference>
<dbReference type="GO" id="GO:0008270">
    <property type="term" value="F:zinc ion binding"/>
    <property type="evidence" value="ECO:0007669"/>
    <property type="project" value="InterPro"/>
</dbReference>
<dbReference type="PROSITE" id="PS00132">
    <property type="entry name" value="CARBOXYPEPT_ZN_1"/>
    <property type="match status" value="1"/>
</dbReference>
<dbReference type="SUPFAM" id="SSF53187">
    <property type="entry name" value="Zn-dependent exopeptidases"/>
    <property type="match status" value="1"/>
</dbReference>
<keyword evidence="16" id="KW-1185">Reference proteome</keyword>
<evidence type="ECO:0000256" key="1">
    <source>
        <dbReference type="ARBA" id="ARBA00001947"/>
    </source>
</evidence>
<dbReference type="Gene3D" id="3.40.630.10">
    <property type="entry name" value="Zn peptidases"/>
    <property type="match status" value="1"/>
</dbReference>
<dbReference type="PRINTS" id="PR00765">
    <property type="entry name" value="CRBOXYPTASEA"/>
</dbReference>
<dbReference type="InterPro" id="IPR000834">
    <property type="entry name" value="Peptidase_M14"/>
</dbReference>
<feature type="signal peptide" evidence="13">
    <location>
        <begin position="1"/>
        <end position="16"/>
    </location>
</feature>
<dbReference type="EMBL" id="JARPUR010000004">
    <property type="protein sequence ID" value="KAK4877363.1"/>
    <property type="molecule type" value="Genomic_DNA"/>
</dbReference>
<evidence type="ECO:0000256" key="12">
    <source>
        <dbReference type="PROSITE-ProRule" id="PRU01379"/>
    </source>
</evidence>
<evidence type="ECO:0000313" key="15">
    <source>
        <dbReference type="EMBL" id="KAK4877363.1"/>
    </source>
</evidence>
<keyword evidence="6 13" id="KW-0732">Signal</keyword>
<comment type="similarity">
    <text evidence="2 12">Belongs to the peptidase M14 family.</text>
</comment>
<evidence type="ECO:0000259" key="14">
    <source>
        <dbReference type="PROSITE" id="PS52035"/>
    </source>
</evidence>
<dbReference type="PANTHER" id="PTHR11705:SF140">
    <property type="entry name" value="FI02848P-RELATED"/>
    <property type="match status" value="1"/>
</dbReference>
<evidence type="ECO:0000256" key="9">
    <source>
        <dbReference type="ARBA" id="ARBA00023049"/>
    </source>
</evidence>
<dbReference type="FunFam" id="3.30.70.340:FF:000002">
    <property type="entry name" value="Carboxypeptidase A"/>
    <property type="match status" value="1"/>
</dbReference>
<dbReference type="SMART" id="SM00631">
    <property type="entry name" value="Zn_pept"/>
    <property type="match status" value="1"/>
</dbReference>
<dbReference type="SUPFAM" id="SSF54897">
    <property type="entry name" value="Protease propeptides/inhibitors"/>
    <property type="match status" value="1"/>
</dbReference>
<dbReference type="GO" id="GO:0006508">
    <property type="term" value="P:proteolysis"/>
    <property type="evidence" value="ECO:0007669"/>
    <property type="project" value="UniProtKB-KW"/>
</dbReference>
<dbReference type="InterPro" id="IPR036990">
    <property type="entry name" value="M14A-like_propep"/>
</dbReference>
<keyword evidence="3" id="KW-0121">Carboxypeptidase</keyword>
<organism evidence="15 16">
    <name type="scientific">Aquatica leii</name>
    <dbReference type="NCBI Taxonomy" id="1421715"/>
    <lineage>
        <taxon>Eukaryota</taxon>
        <taxon>Metazoa</taxon>
        <taxon>Ecdysozoa</taxon>
        <taxon>Arthropoda</taxon>
        <taxon>Hexapoda</taxon>
        <taxon>Insecta</taxon>
        <taxon>Pterygota</taxon>
        <taxon>Neoptera</taxon>
        <taxon>Endopterygota</taxon>
        <taxon>Coleoptera</taxon>
        <taxon>Polyphaga</taxon>
        <taxon>Elateriformia</taxon>
        <taxon>Elateroidea</taxon>
        <taxon>Lampyridae</taxon>
        <taxon>Luciolinae</taxon>
        <taxon>Aquatica</taxon>
    </lineage>
</organism>
<evidence type="ECO:0000256" key="4">
    <source>
        <dbReference type="ARBA" id="ARBA00022670"/>
    </source>
</evidence>
<evidence type="ECO:0000256" key="2">
    <source>
        <dbReference type="ARBA" id="ARBA00005988"/>
    </source>
</evidence>
<comment type="caution">
    <text evidence="15">The sequence shown here is derived from an EMBL/GenBank/DDBJ whole genome shotgun (WGS) entry which is preliminary data.</text>
</comment>
<dbReference type="InterPro" id="IPR057246">
    <property type="entry name" value="CARBOXYPEPT_ZN_1"/>
</dbReference>
<dbReference type="GO" id="GO:0004181">
    <property type="term" value="F:metallocarboxypeptidase activity"/>
    <property type="evidence" value="ECO:0007669"/>
    <property type="project" value="InterPro"/>
</dbReference>
<feature type="domain" description="Peptidase M14" evidence="14">
    <location>
        <begin position="118"/>
        <end position="408"/>
    </location>
</feature>
<evidence type="ECO:0000256" key="8">
    <source>
        <dbReference type="ARBA" id="ARBA00022833"/>
    </source>
</evidence>
<evidence type="ECO:0000256" key="7">
    <source>
        <dbReference type="ARBA" id="ARBA00022801"/>
    </source>
</evidence>
<keyword evidence="8" id="KW-0862">Zinc</keyword>
<dbReference type="Proteomes" id="UP001353858">
    <property type="component" value="Unassembled WGS sequence"/>
</dbReference>
<gene>
    <name evidence="15" type="ORF">RN001_009869</name>
</gene>
<feature type="active site" description="Proton donor/acceptor" evidence="12">
    <location>
        <position position="374"/>
    </location>
</feature>
<reference evidence="16" key="1">
    <citation type="submission" date="2023-01" db="EMBL/GenBank/DDBJ databases">
        <title>Key to firefly adult light organ development and bioluminescence: homeobox transcription factors regulate luciferase expression and transportation to peroxisome.</title>
        <authorList>
            <person name="Fu X."/>
        </authorList>
    </citation>
    <scope>NUCLEOTIDE SEQUENCE [LARGE SCALE GENOMIC DNA]</scope>
</reference>
<proteinExistence type="inferred from homology"/>
<keyword evidence="7" id="KW-0378">Hydrolase</keyword>
<evidence type="ECO:0000256" key="6">
    <source>
        <dbReference type="ARBA" id="ARBA00022729"/>
    </source>
</evidence>
<dbReference type="FunFam" id="3.40.630.10:FF:000001">
    <property type="entry name" value="Carboxypeptidase B"/>
    <property type="match status" value="1"/>
</dbReference>
<keyword evidence="10" id="KW-1015">Disulfide bond</keyword>
<protein>
    <recommendedName>
        <fullName evidence="11">Zinc carboxypeptidase A 1</fullName>
    </recommendedName>
</protein>
<comment type="cofactor">
    <cofactor evidence="1">
        <name>Zn(2+)</name>
        <dbReference type="ChEBI" id="CHEBI:29105"/>
    </cofactor>
</comment>
<dbReference type="InterPro" id="IPR003146">
    <property type="entry name" value="M14A_act_pep"/>
</dbReference>
<dbReference type="GO" id="GO:0005615">
    <property type="term" value="C:extracellular space"/>
    <property type="evidence" value="ECO:0007669"/>
    <property type="project" value="TreeGrafter"/>
</dbReference>
<name>A0AAN7SN20_9COLE</name>